<name>A0ABQ8T5I6_PERAM</name>
<evidence type="ECO:0000256" key="6">
    <source>
        <dbReference type="ARBA" id="ARBA00023136"/>
    </source>
</evidence>
<dbReference type="InterPro" id="IPR006042">
    <property type="entry name" value="Xan_ur_permease"/>
</dbReference>
<dbReference type="EMBL" id="JAJSOF020000015">
    <property type="protein sequence ID" value="KAJ4441304.1"/>
    <property type="molecule type" value="Genomic_DNA"/>
</dbReference>
<dbReference type="InterPro" id="IPR006043">
    <property type="entry name" value="NCS2"/>
</dbReference>
<evidence type="ECO:0000256" key="3">
    <source>
        <dbReference type="ARBA" id="ARBA00022448"/>
    </source>
</evidence>
<evidence type="ECO:0000256" key="4">
    <source>
        <dbReference type="ARBA" id="ARBA00022692"/>
    </source>
</evidence>
<dbReference type="Pfam" id="PF00860">
    <property type="entry name" value="Xan_ur_permease"/>
    <property type="match status" value="2"/>
</dbReference>
<organism evidence="8 9">
    <name type="scientific">Periplaneta americana</name>
    <name type="common">American cockroach</name>
    <name type="synonym">Blatta americana</name>
    <dbReference type="NCBI Taxonomy" id="6978"/>
    <lineage>
        <taxon>Eukaryota</taxon>
        <taxon>Metazoa</taxon>
        <taxon>Ecdysozoa</taxon>
        <taxon>Arthropoda</taxon>
        <taxon>Hexapoda</taxon>
        <taxon>Insecta</taxon>
        <taxon>Pterygota</taxon>
        <taxon>Neoptera</taxon>
        <taxon>Polyneoptera</taxon>
        <taxon>Dictyoptera</taxon>
        <taxon>Blattodea</taxon>
        <taxon>Blattoidea</taxon>
        <taxon>Blattidae</taxon>
        <taxon>Blattinae</taxon>
        <taxon>Periplaneta</taxon>
    </lineage>
</organism>
<feature type="transmembrane region" description="Helical" evidence="7">
    <location>
        <begin position="57"/>
        <end position="79"/>
    </location>
</feature>
<evidence type="ECO:0000256" key="5">
    <source>
        <dbReference type="ARBA" id="ARBA00022989"/>
    </source>
</evidence>
<keyword evidence="4 7" id="KW-0812">Transmembrane</keyword>
<evidence type="ECO:0000256" key="1">
    <source>
        <dbReference type="ARBA" id="ARBA00004141"/>
    </source>
</evidence>
<feature type="transmembrane region" description="Helical" evidence="7">
    <location>
        <begin position="7"/>
        <end position="26"/>
    </location>
</feature>
<sequence length="560" mass="62991">MRHSATTVLLTIMLMWGVCGLLTLSGNLPVGHPARTDVKIRIIEDSPWFRFPYPGQWGVPTVTAAGVLGMLAGVLACTVESISYYPTTARMCENHNLSHTKLVCTQCWLLDDCQPTLRSVDIEGKVGSVSVEFPGSSVGRALVLLTKGPGNENPLEIEERPLHRRKVTVWCVFWYGEIIGPHFFQDERGEALSANGEGYRTMIRDCFWPSIGRYGTQKRLVSGRWRHVSCFSRNSRPFEREVRGFIISRGAPPPPVHAINRGIATEGLGTILAGLWGSGNGTNTFGENVGAIGVTKPESQTWSYIYDPWDRVIWTLESSSIGVATPCISEWDPEILIYKLPLNLAVKDSLLSKNLKVRIYKTVILPVVLYGCETWTLTLREEQRLRVFENKVLRKIFGAKRDEVTGEWRKLHNAEMHALYSSPDIIRSIKSRRLRWAGHVARMGESRNAYRVLVGRPAGKRPLGMPRRRCEDNIKMDLREVGYDGRDWINVAQDRDRWRAYVRAAMNLRIGSRRVIQYAAALMLIQGLISKFGAVFIIIPQPVVGGMFCVMFGMIAAFGE</sequence>
<gene>
    <name evidence="8" type="ORF">ANN_11158</name>
</gene>
<comment type="subcellular location">
    <subcellularLocation>
        <location evidence="1">Membrane</location>
        <topology evidence="1">Multi-pass membrane protein</topology>
    </subcellularLocation>
</comment>
<evidence type="ECO:0000256" key="2">
    <source>
        <dbReference type="ARBA" id="ARBA00008821"/>
    </source>
</evidence>
<reference evidence="8 9" key="1">
    <citation type="journal article" date="2022" name="Allergy">
        <title>Genome assembly and annotation of Periplaneta americana reveal a comprehensive cockroach allergen profile.</title>
        <authorList>
            <person name="Wang L."/>
            <person name="Xiong Q."/>
            <person name="Saelim N."/>
            <person name="Wang L."/>
            <person name="Nong W."/>
            <person name="Wan A.T."/>
            <person name="Shi M."/>
            <person name="Liu X."/>
            <person name="Cao Q."/>
            <person name="Hui J.H.L."/>
            <person name="Sookrung N."/>
            <person name="Leung T.F."/>
            <person name="Tungtrongchitr A."/>
            <person name="Tsui S.K.W."/>
        </authorList>
    </citation>
    <scope>NUCLEOTIDE SEQUENCE [LARGE SCALE GENOMIC DNA]</scope>
    <source>
        <strain evidence="8">PWHHKU_190912</strain>
    </source>
</reference>
<keyword evidence="5 7" id="KW-1133">Transmembrane helix</keyword>
<keyword evidence="9" id="KW-1185">Reference proteome</keyword>
<comment type="similarity">
    <text evidence="2">Belongs to the nucleobase:cation symporter-2 (NCS2) (TC 2.A.40) family.</text>
</comment>
<proteinExistence type="inferred from homology"/>
<accession>A0ABQ8T5I6</accession>
<feature type="transmembrane region" description="Helical" evidence="7">
    <location>
        <begin position="543"/>
        <end position="559"/>
    </location>
</feature>
<keyword evidence="6 7" id="KW-0472">Membrane</keyword>
<evidence type="ECO:0000256" key="7">
    <source>
        <dbReference type="SAM" id="Phobius"/>
    </source>
</evidence>
<comment type="caution">
    <text evidence="8">The sequence shown here is derived from an EMBL/GenBank/DDBJ whole genome shotgun (WGS) entry which is preliminary data.</text>
</comment>
<evidence type="ECO:0000313" key="8">
    <source>
        <dbReference type="EMBL" id="KAJ4441304.1"/>
    </source>
</evidence>
<evidence type="ECO:0000313" key="9">
    <source>
        <dbReference type="Proteomes" id="UP001148838"/>
    </source>
</evidence>
<keyword evidence="3" id="KW-0813">Transport</keyword>
<protein>
    <submittedName>
        <fullName evidence="8">Uncharacterized protein</fullName>
    </submittedName>
</protein>
<dbReference type="Proteomes" id="UP001148838">
    <property type="component" value="Unassembled WGS sequence"/>
</dbReference>
<dbReference type="PROSITE" id="PS01116">
    <property type="entry name" value="XANTH_URACIL_PERMASE"/>
    <property type="match status" value="1"/>
</dbReference>
<dbReference type="PANTHER" id="PTHR11119">
    <property type="entry name" value="XANTHINE-URACIL / VITAMIN C PERMEASE FAMILY MEMBER"/>
    <property type="match status" value="1"/>
</dbReference>